<keyword evidence="2" id="KW-0249">Electron transport</keyword>
<dbReference type="InterPro" id="IPR013766">
    <property type="entry name" value="Thioredoxin_domain"/>
</dbReference>
<dbReference type="Proteomes" id="UP001295423">
    <property type="component" value="Unassembled WGS sequence"/>
</dbReference>
<dbReference type="PANTHER" id="PTHR45663:SF11">
    <property type="entry name" value="GEO12009P1"/>
    <property type="match status" value="1"/>
</dbReference>
<dbReference type="PROSITE" id="PS00194">
    <property type="entry name" value="THIOREDOXIN_1"/>
    <property type="match status" value="1"/>
</dbReference>
<dbReference type="InterPro" id="IPR017937">
    <property type="entry name" value="Thioredoxin_CS"/>
</dbReference>
<reference evidence="6" key="1">
    <citation type="submission" date="2023-08" db="EMBL/GenBank/DDBJ databases">
        <authorList>
            <person name="Audoor S."/>
            <person name="Bilcke G."/>
        </authorList>
    </citation>
    <scope>NUCLEOTIDE SEQUENCE</scope>
</reference>
<evidence type="ECO:0000256" key="3">
    <source>
        <dbReference type="ARBA" id="ARBA00023157"/>
    </source>
</evidence>
<dbReference type="GO" id="GO:0005737">
    <property type="term" value="C:cytoplasm"/>
    <property type="evidence" value="ECO:0007669"/>
    <property type="project" value="TreeGrafter"/>
</dbReference>
<keyword evidence="3" id="KW-1015">Disulfide bond</keyword>
<accession>A0AAD2CLF6</accession>
<organism evidence="6 7">
    <name type="scientific">Cylindrotheca closterium</name>
    <dbReference type="NCBI Taxonomy" id="2856"/>
    <lineage>
        <taxon>Eukaryota</taxon>
        <taxon>Sar</taxon>
        <taxon>Stramenopiles</taxon>
        <taxon>Ochrophyta</taxon>
        <taxon>Bacillariophyta</taxon>
        <taxon>Bacillariophyceae</taxon>
        <taxon>Bacillariophycidae</taxon>
        <taxon>Bacillariales</taxon>
        <taxon>Bacillariaceae</taxon>
        <taxon>Cylindrotheca</taxon>
    </lineage>
</organism>
<dbReference type="CDD" id="cd02947">
    <property type="entry name" value="TRX_family"/>
    <property type="match status" value="1"/>
</dbReference>
<keyword evidence="4" id="KW-0732">Signal</keyword>
<name>A0AAD2CLF6_9STRA</name>
<dbReference type="Pfam" id="PF00085">
    <property type="entry name" value="Thioredoxin"/>
    <property type="match status" value="1"/>
</dbReference>
<dbReference type="AlphaFoldDB" id="A0AAD2CLF6"/>
<sequence>MMKMKTSISVLLLAFQGVSSFTPISLQTSGRVKSRTVQKAAMIDLSSLLNITSLKNGYCDDVMFEKGIKAIKQSSAFAKPETKENDFEVSSEIFEDLRLKSIKELKLVCSKRSITYKGLEEHEEFVQAIVKDINDLKDFSVSGYLVPGAFNEVSGDILEQEMDSSIPLLLDVYATFCGPCKLVETEFEVAARRLGKNCRVAKLDSQLYPDIAKNLQVQGLPATILFHKGRVVSRREGLVSRDQLMDFVDTFVPKKFW</sequence>
<gene>
    <name evidence="6" type="ORF">CYCCA115_LOCUS815</name>
</gene>
<dbReference type="PANTHER" id="PTHR45663">
    <property type="entry name" value="GEO12009P1"/>
    <property type="match status" value="1"/>
</dbReference>
<evidence type="ECO:0000313" key="7">
    <source>
        <dbReference type="Proteomes" id="UP001295423"/>
    </source>
</evidence>
<evidence type="ECO:0000256" key="1">
    <source>
        <dbReference type="ARBA" id="ARBA00022448"/>
    </source>
</evidence>
<feature type="domain" description="Thioredoxin" evidence="5">
    <location>
        <begin position="139"/>
        <end position="253"/>
    </location>
</feature>
<dbReference type="InterPro" id="IPR036249">
    <property type="entry name" value="Thioredoxin-like_sf"/>
</dbReference>
<proteinExistence type="predicted"/>
<feature type="signal peptide" evidence="4">
    <location>
        <begin position="1"/>
        <end position="20"/>
    </location>
</feature>
<dbReference type="GO" id="GO:0015035">
    <property type="term" value="F:protein-disulfide reductase activity"/>
    <property type="evidence" value="ECO:0007669"/>
    <property type="project" value="TreeGrafter"/>
</dbReference>
<keyword evidence="7" id="KW-1185">Reference proteome</keyword>
<dbReference type="Gene3D" id="3.40.30.10">
    <property type="entry name" value="Glutaredoxin"/>
    <property type="match status" value="1"/>
</dbReference>
<evidence type="ECO:0000256" key="4">
    <source>
        <dbReference type="SAM" id="SignalP"/>
    </source>
</evidence>
<dbReference type="EMBL" id="CAKOGP040000001">
    <property type="protein sequence ID" value="CAJ1918438.1"/>
    <property type="molecule type" value="Genomic_DNA"/>
</dbReference>
<evidence type="ECO:0000313" key="6">
    <source>
        <dbReference type="EMBL" id="CAJ1918438.1"/>
    </source>
</evidence>
<evidence type="ECO:0000256" key="2">
    <source>
        <dbReference type="ARBA" id="ARBA00022982"/>
    </source>
</evidence>
<evidence type="ECO:0000259" key="5">
    <source>
        <dbReference type="PROSITE" id="PS51352"/>
    </source>
</evidence>
<dbReference type="PROSITE" id="PS51352">
    <property type="entry name" value="THIOREDOXIN_2"/>
    <property type="match status" value="1"/>
</dbReference>
<dbReference type="SUPFAM" id="SSF52833">
    <property type="entry name" value="Thioredoxin-like"/>
    <property type="match status" value="1"/>
</dbReference>
<comment type="caution">
    <text evidence="6">The sequence shown here is derived from an EMBL/GenBank/DDBJ whole genome shotgun (WGS) entry which is preliminary data.</text>
</comment>
<keyword evidence="1" id="KW-0813">Transport</keyword>
<protein>
    <recommendedName>
        <fullName evidence="5">Thioredoxin domain-containing protein</fullName>
    </recommendedName>
</protein>
<feature type="chain" id="PRO_5041969316" description="Thioredoxin domain-containing protein" evidence="4">
    <location>
        <begin position="21"/>
        <end position="257"/>
    </location>
</feature>